<gene>
    <name evidence="6" type="ORF">ENM11_08415</name>
</gene>
<dbReference type="PANTHER" id="PTHR12151">
    <property type="entry name" value="ELECTRON TRANSPORT PROTIN SCO1/SENC FAMILY MEMBER"/>
    <property type="match status" value="1"/>
</dbReference>
<evidence type="ECO:0000259" key="5">
    <source>
        <dbReference type="PROSITE" id="PS51352"/>
    </source>
</evidence>
<dbReference type="InterPro" id="IPR013766">
    <property type="entry name" value="Thioredoxin_domain"/>
</dbReference>
<reference evidence="6" key="1">
    <citation type="journal article" date="2020" name="mSystems">
        <title>Genome- and Community-Level Interaction Insights into Carbon Utilization and Element Cycling Functions of Hydrothermarchaeota in Hydrothermal Sediment.</title>
        <authorList>
            <person name="Zhou Z."/>
            <person name="Liu Y."/>
            <person name="Xu W."/>
            <person name="Pan J."/>
            <person name="Luo Z.H."/>
            <person name="Li M."/>
        </authorList>
    </citation>
    <scope>NUCLEOTIDE SEQUENCE [LARGE SCALE GENOMIC DNA]</scope>
    <source>
        <strain evidence="6">SpSt-1056</strain>
    </source>
</reference>
<feature type="binding site" evidence="3">
    <location>
        <position position="78"/>
    </location>
    <ligand>
        <name>Cu cation</name>
        <dbReference type="ChEBI" id="CHEBI:23378"/>
    </ligand>
</feature>
<keyword evidence="2 3" id="KW-0186">Copper</keyword>
<protein>
    <submittedName>
        <fullName evidence="6">SCO family protein</fullName>
    </submittedName>
</protein>
<proteinExistence type="inferred from homology"/>
<evidence type="ECO:0000256" key="1">
    <source>
        <dbReference type="ARBA" id="ARBA00010996"/>
    </source>
</evidence>
<comment type="similarity">
    <text evidence="1">Belongs to the SCO1/2 family.</text>
</comment>
<feature type="binding site" evidence="3">
    <location>
        <position position="82"/>
    </location>
    <ligand>
        <name>Cu cation</name>
        <dbReference type="ChEBI" id="CHEBI:23378"/>
    </ligand>
</feature>
<dbReference type="Gene3D" id="3.40.30.10">
    <property type="entry name" value="Glutaredoxin"/>
    <property type="match status" value="1"/>
</dbReference>
<dbReference type="Pfam" id="PF02630">
    <property type="entry name" value="SCO1-SenC"/>
    <property type="match status" value="1"/>
</dbReference>
<dbReference type="EMBL" id="DRWN01000068">
    <property type="protein sequence ID" value="HHK69149.1"/>
    <property type="molecule type" value="Genomic_DNA"/>
</dbReference>
<evidence type="ECO:0000313" key="6">
    <source>
        <dbReference type="EMBL" id="HHK69149.1"/>
    </source>
</evidence>
<dbReference type="PANTHER" id="PTHR12151:SF25">
    <property type="entry name" value="LINALOOL DEHYDRATASE_ISOMERASE DOMAIN-CONTAINING PROTEIN"/>
    <property type="match status" value="1"/>
</dbReference>
<dbReference type="PROSITE" id="PS51352">
    <property type="entry name" value="THIOREDOXIN_2"/>
    <property type="match status" value="1"/>
</dbReference>
<keyword evidence="3" id="KW-0479">Metal-binding</keyword>
<feature type="disulfide bond" description="Redox-active" evidence="4">
    <location>
        <begin position="78"/>
        <end position="82"/>
    </location>
</feature>
<keyword evidence="4" id="KW-1015">Disulfide bond</keyword>
<dbReference type="AlphaFoldDB" id="A0A7C5Q587"/>
<organism evidence="6">
    <name type="scientific">Caldiarchaeum subterraneum</name>
    <dbReference type="NCBI Taxonomy" id="311458"/>
    <lineage>
        <taxon>Archaea</taxon>
        <taxon>Nitrososphaerota</taxon>
        <taxon>Candidatus Caldarchaeales</taxon>
        <taxon>Candidatus Caldarchaeaceae</taxon>
        <taxon>Candidatus Caldarchaeum</taxon>
    </lineage>
</organism>
<evidence type="ECO:0000256" key="3">
    <source>
        <dbReference type="PIRSR" id="PIRSR603782-1"/>
    </source>
</evidence>
<name>A0A7C5Q587_CALS0</name>
<dbReference type="SUPFAM" id="SSF52833">
    <property type="entry name" value="Thioredoxin-like"/>
    <property type="match status" value="1"/>
</dbReference>
<comment type="caution">
    <text evidence="6">The sequence shown here is derived from an EMBL/GenBank/DDBJ whole genome shotgun (WGS) entry which is preliminary data.</text>
</comment>
<dbReference type="CDD" id="cd02968">
    <property type="entry name" value="SCO"/>
    <property type="match status" value="1"/>
</dbReference>
<dbReference type="GO" id="GO:0046872">
    <property type="term" value="F:metal ion binding"/>
    <property type="evidence" value="ECO:0007669"/>
    <property type="project" value="UniProtKB-KW"/>
</dbReference>
<dbReference type="InterPro" id="IPR003782">
    <property type="entry name" value="SCO1/SenC"/>
</dbReference>
<feature type="binding site" evidence="3">
    <location>
        <position position="164"/>
    </location>
    <ligand>
        <name>Cu cation</name>
        <dbReference type="ChEBI" id="CHEBI:23378"/>
    </ligand>
</feature>
<evidence type="ECO:0000256" key="2">
    <source>
        <dbReference type="ARBA" id="ARBA00023008"/>
    </source>
</evidence>
<accession>A0A7C5Q587</accession>
<dbReference type="InterPro" id="IPR036249">
    <property type="entry name" value="Thioredoxin-like_sf"/>
</dbReference>
<sequence>MKNKKLLAAQLVTIIIVATYFLATNYKGDSIGKPAETELLVSGQPLPSFILRNTRGELVSLQSMRGKVVLLFFGYVNCPDLCPMVLKKYAELERLLGNKVDNVAMVFITTDPYRDTPNALEAYVSSFSPRTTALTGSLEDLAKVWEKYHVRPVEKIGSGNYVSHSALIYVADKNLILRKIFTPEMPGEEMAKELEKLI</sequence>
<evidence type="ECO:0000256" key="4">
    <source>
        <dbReference type="PIRSR" id="PIRSR603782-2"/>
    </source>
</evidence>
<feature type="domain" description="Thioredoxin" evidence="5">
    <location>
        <begin position="40"/>
        <end position="198"/>
    </location>
</feature>